<feature type="compositionally biased region" description="Basic and acidic residues" evidence="7">
    <location>
        <begin position="295"/>
        <end position="310"/>
    </location>
</feature>
<evidence type="ECO:0000313" key="8">
    <source>
        <dbReference type="EMBL" id="EPQ26019.1"/>
    </source>
</evidence>
<dbReference type="KEGG" id="pfp:PFL1_06472"/>
<feature type="compositionally biased region" description="Acidic residues" evidence="7">
    <location>
        <begin position="460"/>
        <end position="484"/>
    </location>
</feature>
<name>A0A061H1P7_9BASI</name>
<dbReference type="OrthoDB" id="2288928at2759"/>
<feature type="compositionally biased region" description="Acidic residues" evidence="7">
    <location>
        <begin position="68"/>
        <end position="81"/>
    </location>
</feature>
<dbReference type="eggNOG" id="KOG2444">
    <property type="taxonomic scope" value="Eukaryota"/>
</dbReference>
<evidence type="ECO:0000256" key="7">
    <source>
        <dbReference type="SAM" id="MobiDB-lite"/>
    </source>
</evidence>
<dbReference type="InterPro" id="IPR015943">
    <property type="entry name" value="WD40/YVTN_repeat-like_dom_sf"/>
</dbReference>
<feature type="region of interest" description="Disordered" evidence="7">
    <location>
        <begin position="46"/>
        <end position="115"/>
    </location>
</feature>
<dbReference type="InterPro" id="IPR050505">
    <property type="entry name" value="WDR55/POC1"/>
</dbReference>
<protein>
    <recommendedName>
        <fullName evidence="4">WD repeat-containing protein JIP5</fullName>
    </recommendedName>
    <alternativeName>
        <fullName evidence="5">WD repeat-containing protein jip5</fullName>
    </alternativeName>
</protein>
<feature type="compositionally biased region" description="Basic residues" evidence="7">
    <location>
        <begin position="49"/>
        <end position="62"/>
    </location>
</feature>
<dbReference type="GeneID" id="19320548"/>
<feature type="compositionally biased region" description="Acidic residues" evidence="7">
    <location>
        <begin position="520"/>
        <end position="541"/>
    </location>
</feature>
<dbReference type="Proteomes" id="UP000053664">
    <property type="component" value="Unassembled WGS sequence"/>
</dbReference>
<comment type="similarity">
    <text evidence="1">Belongs to the WD repeat WDR55 family.</text>
</comment>
<dbReference type="HOGENOM" id="CLU_035848_2_1_1"/>
<reference evidence="8 9" key="1">
    <citation type="journal article" date="2013" name="Plant Cell">
        <title>The transition from a phytopathogenic smut ancestor to an anamorphic biocontrol agent deciphered by comparative whole-genome analysis.</title>
        <authorList>
            <person name="Lefebvre F."/>
            <person name="Joly D.L."/>
            <person name="Labbe C."/>
            <person name="Teichmann B."/>
            <person name="Linning R."/>
            <person name="Belzile F."/>
            <person name="Bakkeren G."/>
            <person name="Belanger R.R."/>
        </authorList>
    </citation>
    <scope>NUCLEOTIDE SEQUENCE [LARGE SCALE GENOMIC DNA]</scope>
    <source>
        <strain evidence="8 9">PF-1</strain>
    </source>
</reference>
<evidence type="ECO:0000256" key="1">
    <source>
        <dbReference type="ARBA" id="ARBA00007625"/>
    </source>
</evidence>
<evidence type="ECO:0000256" key="4">
    <source>
        <dbReference type="ARBA" id="ARBA00039238"/>
    </source>
</evidence>
<accession>A0A061H1P7</accession>
<dbReference type="SMART" id="SM00320">
    <property type="entry name" value="WD40"/>
    <property type="match status" value="4"/>
</dbReference>
<dbReference type="PROSITE" id="PS50082">
    <property type="entry name" value="WD_REPEATS_2"/>
    <property type="match status" value="1"/>
</dbReference>
<feature type="region of interest" description="Disordered" evidence="7">
    <location>
        <begin position="261"/>
        <end position="312"/>
    </location>
</feature>
<gene>
    <name evidence="8" type="ORF">PFL1_06472</name>
</gene>
<dbReference type="PANTHER" id="PTHR44019">
    <property type="entry name" value="WD REPEAT-CONTAINING PROTEIN 55"/>
    <property type="match status" value="1"/>
</dbReference>
<proteinExistence type="inferred from homology"/>
<evidence type="ECO:0000256" key="5">
    <source>
        <dbReference type="ARBA" id="ARBA00039514"/>
    </source>
</evidence>
<dbReference type="RefSeq" id="XP_007882204.1">
    <property type="nucleotide sequence ID" value="XM_007884013.1"/>
</dbReference>
<feature type="region of interest" description="Disordered" evidence="7">
    <location>
        <begin position="451"/>
        <end position="576"/>
    </location>
</feature>
<dbReference type="AlphaFoldDB" id="A0A061H1P7"/>
<evidence type="ECO:0000256" key="6">
    <source>
        <dbReference type="PROSITE-ProRule" id="PRU00221"/>
    </source>
</evidence>
<keyword evidence="3" id="KW-0677">Repeat</keyword>
<evidence type="ECO:0000256" key="3">
    <source>
        <dbReference type="ARBA" id="ARBA00022737"/>
    </source>
</evidence>
<feature type="compositionally biased region" description="Basic and acidic residues" evidence="7">
    <location>
        <begin position="564"/>
        <end position="576"/>
    </location>
</feature>
<evidence type="ECO:0000256" key="2">
    <source>
        <dbReference type="ARBA" id="ARBA00022574"/>
    </source>
</evidence>
<dbReference type="InterPro" id="IPR036322">
    <property type="entry name" value="WD40_repeat_dom_sf"/>
</dbReference>
<dbReference type="SUPFAM" id="SSF50978">
    <property type="entry name" value="WD40 repeat-like"/>
    <property type="match status" value="1"/>
</dbReference>
<dbReference type="EMBL" id="KE361648">
    <property type="protein sequence ID" value="EPQ26019.1"/>
    <property type="molecule type" value="Genomic_DNA"/>
</dbReference>
<organism evidence="8 9">
    <name type="scientific">Pseudozyma flocculosa PF-1</name>
    <dbReference type="NCBI Taxonomy" id="1277687"/>
    <lineage>
        <taxon>Eukaryota</taxon>
        <taxon>Fungi</taxon>
        <taxon>Dikarya</taxon>
        <taxon>Basidiomycota</taxon>
        <taxon>Ustilaginomycotina</taxon>
        <taxon>Ustilaginomycetes</taxon>
        <taxon>Ustilaginales</taxon>
        <taxon>Ustilaginaceae</taxon>
        <taxon>Pseudozyma</taxon>
    </lineage>
</organism>
<dbReference type="PANTHER" id="PTHR44019:SF20">
    <property type="entry name" value="WD REPEAT-CONTAINING PROTEIN 55"/>
    <property type="match status" value="1"/>
</dbReference>
<evidence type="ECO:0000313" key="9">
    <source>
        <dbReference type="Proteomes" id="UP000053664"/>
    </source>
</evidence>
<feature type="repeat" description="WD" evidence="6">
    <location>
        <begin position="196"/>
        <end position="222"/>
    </location>
</feature>
<keyword evidence="2 6" id="KW-0853">WD repeat</keyword>
<feature type="compositionally biased region" description="Basic residues" evidence="7">
    <location>
        <begin position="273"/>
        <end position="283"/>
    </location>
</feature>
<dbReference type="InterPro" id="IPR001680">
    <property type="entry name" value="WD40_rpt"/>
</dbReference>
<dbReference type="Gene3D" id="2.130.10.10">
    <property type="entry name" value="YVTN repeat-like/Quinoprotein amine dehydrogenase"/>
    <property type="match status" value="2"/>
</dbReference>
<feature type="compositionally biased region" description="Acidic residues" evidence="7">
    <location>
        <begin position="499"/>
        <end position="512"/>
    </location>
</feature>
<sequence>MDIPLSSDALDLSFHPGADTNILATGLISGKIQLVNYDPLVEYTAQQAQRRKPRPAKKKLRRSVSASSDEEGEGDDDDDGGDGASAGAGSRSSKKATRAGLQDVKSSQRVGDDGDAAADAMMDEDEEPKPKLYRKLWNTRPSTKSCRGLTFDTDGSGILSISKDKGIFLLDTATGKQKQAWIGAHDAAPSRVLPIDEHLFATGDDDGVVRLWDTRRPTKSSSSLSSSLSTSAAVRSYEHHFDWITDLLWCPYLEPPKQEKQDAAKLAAQETKRAKKMRKKRRKQLEAGLDDDEIEAKQAARDEAERETGRSRLVCTSGDGSLSVVDIRMGGSKAAEVSEDQEDELLSIAPVKGGSKLVVGTQLGMLSLWAPSRGLLDHVDRIPGHPASVDAVVPLDFDTVLTGSSDGLVRVVQILPHKLLGIIADHGGLPVERMKRKDRWVASLGHGNECKITDVGPLLEADDGSDGSDDDDDDDDEEDDDEEPLGLQGLKQVGSGTESESDDEDEDDEDEERQGGSVQEDSDDDDDDEEDDSDDSDDDQDERPQGKLKNKAQWHVTPSSGNEKTQKDRADFFADL</sequence>